<feature type="region of interest" description="Disordered" evidence="6">
    <location>
        <begin position="416"/>
        <end position="535"/>
    </location>
</feature>
<feature type="domain" description="Rhodopsin" evidence="8">
    <location>
        <begin position="45"/>
        <end position="290"/>
    </location>
</feature>
<accession>A0A2S6C3H7</accession>
<feature type="transmembrane region" description="Helical" evidence="7">
    <location>
        <begin position="267"/>
        <end position="289"/>
    </location>
</feature>
<evidence type="ECO:0000256" key="2">
    <source>
        <dbReference type="ARBA" id="ARBA00022692"/>
    </source>
</evidence>
<evidence type="ECO:0000256" key="6">
    <source>
        <dbReference type="SAM" id="MobiDB-lite"/>
    </source>
</evidence>
<feature type="compositionally biased region" description="Basic and acidic residues" evidence="6">
    <location>
        <begin position="434"/>
        <end position="449"/>
    </location>
</feature>
<keyword evidence="10" id="KW-1185">Reference proteome</keyword>
<evidence type="ECO:0000313" key="9">
    <source>
        <dbReference type="EMBL" id="PPJ54267.1"/>
    </source>
</evidence>
<comment type="caution">
    <text evidence="9">The sequence shown here is derived from an EMBL/GenBank/DDBJ whole genome shotgun (WGS) entry which is preliminary data.</text>
</comment>
<keyword evidence="4 7" id="KW-0472">Membrane</keyword>
<dbReference type="EMBL" id="PNEN01000568">
    <property type="protein sequence ID" value="PPJ54267.1"/>
    <property type="molecule type" value="Genomic_DNA"/>
</dbReference>
<keyword evidence="3 7" id="KW-1133">Transmembrane helix</keyword>
<evidence type="ECO:0000256" key="5">
    <source>
        <dbReference type="ARBA" id="ARBA00038359"/>
    </source>
</evidence>
<evidence type="ECO:0000256" key="1">
    <source>
        <dbReference type="ARBA" id="ARBA00004141"/>
    </source>
</evidence>
<name>A0A2S6C3H7_9PEZI</name>
<reference evidence="10" key="1">
    <citation type="journal article" date="2017" name="bioRxiv">
        <title>Conservation of a gene cluster reveals novel cercosporin biosynthetic mechanisms and extends production to the genus Colletotrichum.</title>
        <authorList>
            <person name="de Jonge R."/>
            <person name="Ebert M.K."/>
            <person name="Huitt-Roehl C.R."/>
            <person name="Pal P."/>
            <person name="Suttle J.C."/>
            <person name="Spanner R.E."/>
            <person name="Neubauer J.D."/>
            <person name="Jurick W.M.II."/>
            <person name="Stott K.A."/>
            <person name="Secor G.A."/>
            <person name="Thomma B.P.H.J."/>
            <person name="Van de Peer Y."/>
            <person name="Townsend C.A."/>
            <person name="Bolton M.D."/>
        </authorList>
    </citation>
    <scope>NUCLEOTIDE SEQUENCE [LARGE SCALE GENOMIC DNA]</scope>
    <source>
        <strain evidence="10">CBS538.71</strain>
    </source>
</reference>
<feature type="compositionally biased region" description="Basic and acidic residues" evidence="6">
    <location>
        <begin position="485"/>
        <end position="494"/>
    </location>
</feature>
<feature type="transmembrane region" description="Helical" evidence="7">
    <location>
        <begin position="191"/>
        <end position="213"/>
    </location>
</feature>
<dbReference type="STRING" id="357750.A0A2S6C3H7"/>
<proteinExistence type="inferred from homology"/>
<evidence type="ECO:0000256" key="4">
    <source>
        <dbReference type="ARBA" id="ARBA00023136"/>
    </source>
</evidence>
<dbReference type="OrthoDB" id="5413793at2759"/>
<comment type="subcellular location">
    <subcellularLocation>
        <location evidence="1">Membrane</location>
        <topology evidence="1">Multi-pass membrane protein</topology>
    </subcellularLocation>
</comment>
<feature type="transmembrane region" description="Helical" evidence="7">
    <location>
        <begin position="58"/>
        <end position="82"/>
    </location>
</feature>
<gene>
    <name evidence="9" type="ORF">CBER1_06558</name>
</gene>
<evidence type="ECO:0000259" key="8">
    <source>
        <dbReference type="Pfam" id="PF20684"/>
    </source>
</evidence>
<feature type="transmembrane region" description="Helical" evidence="7">
    <location>
        <begin position="20"/>
        <end position="38"/>
    </location>
</feature>
<evidence type="ECO:0000313" key="10">
    <source>
        <dbReference type="Proteomes" id="UP000237631"/>
    </source>
</evidence>
<feature type="transmembrane region" description="Helical" evidence="7">
    <location>
        <begin position="102"/>
        <end position="125"/>
    </location>
</feature>
<dbReference type="PANTHER" id="PTHR33048:SF47">
    <property type="entry name" value="INTEGRAL MEMBRANE PROTEIN-RELATED"/>
    <property type="match status" value="1"/>
</dbReference>
<protein>
    <recommendedName>
        <fullName evidence="8">Rhodopsin domain-containing protein</fullName>
    </recommendedName>
</protein>
<dbReference type="InterPro" id="IPR052337">
    <property type="entry name" value="SAT4-like"/>
</dbReference>
<feature type="transmembrane region" description="Helical" evidence="7">
    <location>
        <begin position="137"/>
        <end position="158"/>
    </location>
</feature>
<dbReference type="AlphaFoldDB" id="A0A2S6C3H7"/>
<sequence length="535" mass="58661">MSSPSDSGAPSAPVENRGPAFLAISITLFLVATAFYVARVAWRTPIRLELRHVWREDLMLSIAWTSVLTQTILGGMAVHHGFGKHKTDIPSSSSVSVSLEYIYLYWICFILLATFTKLSFCCLYLRVFTGHGKTKSIVKMILLFTIMSGIAFTSGTVWQCVPIQATWKNWDAQQEPASSGNGPECIDKTSFFYSHAAFNTALDLLIYALPLFAVHALPKARPNKFGLFTIFGLGAFVIAASIARMAFLKDSTWNTNDPTWNGMPALTWMAIESSFAMIICCLPVLGPLLSGKLRKAMPGLIPASSRGRRPSAHDWYDFSGVNHGSNPGLGRFTNIHASPNASPLNSSYDLSAPPKPNSKLVSKIKSSFTSCSHSSASSDDLRTPAKAYHPPKIELGEMYRPQSSITHITDLRRDNASPVWKHTARMQKSQQELPARRLDSSAEARDARPRPPQGGTGDLAEFLRAGPQATTAGRETGLPHVGKGKAPERPRWSEDNTIDLADFLREGPQTAADDRRTDTPDLLGGGRKRVRDEDL</sequence>
<evidence type="ECO:0000256" key="3">
    <source>
        <dbReference type="ARBA" id="ARBA00022989"/>
    </source>
</evidence>
<organism evidence="9 10">
    <name type="scientific">Cercospora berteroae</name>
    <dbReference type="NCBI Taxonomy" id="357750"/>
    <lineage>
        <taxon>Eukaryota</taxon>
        <taxon>Fungi</taxon>
        <taxon>Dikarya</taxon>
        <taxon>Ascomycota</taxon>
        <taxon>Pezizomycotina</taxon>
        <taxon>Dothideomycetes</taxon>
        <taxon>Dothideomycetidae</taxon>
        <taxon>Mycosphaerellales</taxon>
        <taxon>Mycosphaerellaceae</taxon>
        <taxon>Cercospora</taxon>
    </lineage>
</organism>
<dbReference type="Pfam" id="PF20684">
    <property type="entry name" value="Fung_rhodopsin"/>
    <property type="match status" value="1"/>
</dbReference>
<feature type="transmembrane region" description="Helical" evidence="7">
    <location>
        <begin position="225"/>
        <end position="247"/>
    </location>
</feature>
<keyword evidence="2 7" id="KW-0812">Transmembrane</keyword>
<comment type="similarity">
    <text evidence="5">Belongs to the SAT4 family.</text>
</comment>
<dbReference type="InterPro" id="IPR049326">
    <property type="entry name" value="Rhodopsin_dom_fungi"/>
</dbReference>
<dbReference type="GO" id="GO:0016020">
    <property type="term" value="C:membrane"/>
    <property type="evidence" value="ECO:0007669"/>
    <property type="project" value="UniProtKB-SubCell"/>
</dbReference>
<dbReference type="PANTHER" id="PTHR33048">
    <property type="entry name" value="PTH11-LIKE INTEGRAL MEMBRANE PROTEIN (AFU_ORTHOLOGUE AFUA_5G11245)"/>
    <property type="match status" value="1"/>
</dbReference>
<evidence type="ECO:0000256" key="7">
    <source>
        <dbReference type="SAM" id="Phobius"/>
    </source>
</evidence>
<dbReference type="Proteomes" id="UP000237631">
    <property type="component" value="Unassembled WGS sequence"/>
</dbReference>